<feature type="domain" description="Lon proteolytic" evidence="1">
    <location>
        <begin position="236"/>
        <end position="335"/>
    </location>
</feature>
<dbReference type="GO" id="GO:0005524">
    <property type="term" value="F:ATP binding"/>
    <property type="evidence" value="ECO:0007669"/>
    <property type="project" value="InterPro"/>
</dbReference>
<proteinExistence type="predicted"/>
<dbReference type="GO" id="GO:0004176">
    <property type="term" value="F:ATP-dependent peptidase activity"/>
    <property type="evidence" value="ECO:0007669"/>
    <property type="project" value="InterPro"/>
</dbReference>
<dbReference type="GO" id="GO:0004252">
    <property type="term" value="F:serine-type endopeptidase activity"/>
    <property type="evidence" value="ECO:0007669"/>
    <property type="project" value="InterPro"/>
</dbReference>
<dbReference type="AlphaFoldDB" id="A0A6J6TDB9"/>
<dbReference type="SUPFAM" id="SSF50156">
    <property type="entry name" value="PDZ domain-like"/>
    <property type="match status" value="1"/>
</dbReference>
<evidence type="ECO:0000313" key="2">
    <source>
        <dbReference type="EMBL" id="CAB4744764.1"/>
    </source>
</evidence>
<dbReference type="EMBL" id="CAEZYQ010000011">
    <property type="protein sequence ID" value="CAB4744764.1"/>
    <property type="molecule type" value="Genomic_DNA"/>
</dbReference>
<dbReference type="InterPro" id="IPR036034">
    <property type="entry name" value="PDZ_sf"/>
</dbReference>
<name>A0A6J6TDB9_9ZZZZ</name>
<dbReference type="InterPro" id="IPR008269">
    <property type="entry name" value="Lon_proteolytic"/>
</dbReference>
<dbReference type="InterPro" id="IPR001478">
    <property type="entry name" value="PDZ"/>
</dbReference>
<protein>
    <submittedName>
        <fullName evidence="2">Unannotated protein</fullName>
    </submittedName>
</protein>
<dbReference type="SUPFAM" id="SSF54211">
    <property type="entry name" value="Ribosomal protein S5 domain 2-like"/>
    <property type="match status" value="1"/>
</dbReference>
<dbReference type="GO" id="GO:0030163">
    <property type="term" value="P:protein catabolic process"/>
    <property type="evidence" value="ECO:0007669"/>
    <property type="project" value="InterPro"/>
</dbReference>
<evidence type="ECO:0000259" key="1">
    <source>
        <dbReference type="PROSITE" id="PS51786"/>
    </source>
</evidence>
<dbReference type="Pfam" id="PF05362">
    <property type="entry name" value="Lon_C"/>
    <property type="match status" value="1"/>
</dbReference>
<dbReference type="PROSITE" id="PS51786">
    <property type="entry name" value="LON_PROTEOLYTIC"/>
    <property type="match status" value="1"/>
</dbReference>
<dbReference type="Gene3D" id="2.30.42.10">
    <property type="match status" value="1"/>
</dbReference>
<dbReference type="PANTHER" id="PTHR10046">
    <property type="entry name" value="ATP DEPENDENT LON PROTEASE FAMILY MEMBER"/>
    <property type="match status" value="1"/>
</dbReference>
<dbReference type="Pfam" id="PF13180">
    <property type="entry name" value="PDZ_2"/>
    <property type="match status" value="1"/>
</dbReference>
<dbReference type="CDD" id="cd23081">
    <property type="entry name" value="cpPDZ_EcRseP-like"/>
    <property type="match status" value="1"/>
</dbReference>
<sequence length="350" mass="37152">MSQRTLAALLAVPLVLAMLVAAAFTELPYATYAPGPTVDVLDQPNGSETIAVRGVKTYRDNGQLRLTTVSVSPVGDRLSLPELMSAWWSGDRAVYPYDYVHPEDVTPEEDEREGAVSMVTSQDVAIANALRALDYEVEPTLQVAFVVPDSPADGALEVRDVLLRVNGEEITDAEEMVRTIQGTEPGEQVTFLLERDGERRTVSVTPREEEDGVVRVGFTPGQGFRYPFPVSVNIDPDIGGPSAGMIFALGIYDTLTEGSLTGGGAVAGTGTIDLDGAVGPIGGIQQKIAGAERDGAELFLVPADNCADAAQVDDGAPRLVRVETFEDALSSVQAWAEDPDADLPSCEEDA</sequence>
<reference evidence="2" key="1">
    <citation type="submission" date="2020-05" db="EMBL/GenBank/DDBJ databases">
        <authorList>
            <person name="Chiriac C."/>
            <person name="Salcher M."/>
            <person name="Ghai R."/>
            <person name="Kavagutti S V."/>
        </authorList>
    </citation>
    <scope>NUCLEOTIDE SEQUENCE</scope>
</reference>
<gene>
    <name evidence="2" type="ORF">UFOPK2761_01580</name>
</gene>
<dbReference type="InterPro" id="IPR014721">
    <property type="entry name" value="Ribsml_uS5_D2-typ_fold_subgr"/>
</dbReference>
<dbReference type="Gene3D" id="3.30.230.10">
    <property type="match status" value="1"/>
</dbReference>
<dbReference type="GO" id="GO:0006508">
    <property type="term" value="P:proteolysis"/>
    <property type="evidence" value="ECO:0007669"/>
    <property type="project" value="InterPro"/>
</dbReference>
<dbReference type="InterPro" id="IPR020568">
    <property type="entry name" value="Ribosomal_Su5_D2-typ_SF"/>
</dbReference>
<dbReference type="SMART" id="SM00228">
    <property type="entry name" value="PDZ"/>
    <property type="match status" value="1"/>
</dbReference>
<dbReference type="InterPro" id="IPR027065">
    <property type="entry name" value="Lon_Prtase"/>
</dbReference>
<accession>A0A6J6TDB9</accession>
<organism evidence="2">
    <name type="scientific">freshwater metagenome</name>
    <dbReference type="NCBI Taxonomy" id="449393"/>
    <lineage>
        <taxon>unclassified sequences</taxon>
        <taxon>metagenomes</taxon>
        <taxon>ecological metagenomes</taxon>
    </lineage>
</organism>